<feature type="region of interest" description="Disordered" evidence="1">
    <location>
        <begin position="23"/>
        <end position="105"/>
    </location>
</feature>
<keyword evidence="4" id="KW-1185">Reference proteome</keyword>
<feature type="chain" id="PRO_5023899191" description="Secreted protein" evidence="2">
    <location>
        <begin position="20"/>
        <end position="117"/>
    </location>
</feature>
<feature type="signal peptide" evidence="2">
    <location>
        <begin position="1"/>
        <end position="19"/>
    </location>
</feature>
<proteinExistence type="predicted"/>
<evidence type="ECO:0008006" key="5">
    <source>
        <dbReference type="Google" id="ProtNLM"/>
    </source>
</evidence>
<dbReference type="AlphaFoldDB" id="A0A5J4L7M6"/>
<name>A0A5J4L7M6_9ACTN</name>
<feature type="compositionally biased region" description="Low complexity" evidence="1">
    <location>
        <begin position="77"/>
        <end position="103"/>
    </location>
</feature>
<evidence type="ECO:0000256" key="2">
    <source>
        <dbReference type="SAM" id="SignalP"/>
    </source>
</evidence>
<accession>A0A5J4L7M6</accession>
<feature type="compositionally biased region" description="Basic and acidic residues" evidence="1">
    <location>
        <begin position="43"/>
        <end position="55"/>
    </location>
</feature>
<feature type="compositionally biased region" description="Low complexity" evidence="1">
    <location>
        <begin position="23"/>
        <end position="37"/>
    </location>
</feature>
<reference evidence="3 4" key="1">
    <citation type="submission" date="2019-10" db="EMBL/GenBank/DDBJ databases">
        <title>Whole genome shotgun sequence of Streptomyces angustmyceticus NBRC 3934.</title>
        <authorList>
            <person name="Hosoyama A."/>
            <person name="Ichikawa N."/>
            <person name="Kimura A."/>
            <person name="Kitahashi Y."/>
            <person name="Komaki H."/>
            <person name="Uohara A."/>
        </authorList>
    </citation>
    <scope>NUCLEOTIDE SEQUENCE [LARGE SCALE GENOMIC DNA]</scope>
    <source>
        <strain evidence="3 4">NBRC 3934</strain>
    </source>
</reference>
<evidence type="ECO:0000256" key="1">
    <source>
        <dbReference type="SAM" id="MobiDB-lite"/>
    </source>
</evidence>
<protein>
    <recommendedName>
        <fullName evidence="5">Secreted protein</fullName>
    </recommendedName>
</protein>
<gene>
    <name evidence="3" type="ORF">San01_26200</name>
</gene>
<evidence type="ECO:0000313" key="3">
    <source>
        <dbReference type="EMBL" id="GES30133.1"/>
    </source>
</evidence>
<organism evidence="3 4">
    <name type="scientific">Streptomyces angustmyceticus</name>
    <dbReference type="NCBI Taxonomy" id="285578"/>
    <lineage>
        <taxon>Bacteria</taxon>
        <taxon>Bacillati</taxon>
        <taxon>Actinomycetota</taxon>
        <taxon>Actinomycetes</taxon>
        <taxon>Kitasatosporales</taxon>
        <taxon>Streptomycetaceae</taxon>
        <taxon>Streptomyces</taxon>
    </lineage>
</organism>
<evidence type="ECO:0000313" key="4">
    <source>
        <dbReference type="Proteomes" id="UP000325598"/>
    </source>
</evidence>
<dbReference type="Proteomes" id="UP000325598">
    <property type="component" value="Unassembled WGS sequence"/>
</dbReference>
<comment type="caution">
    <text evidence="3">The sequence shown here is derived from an EMBL/GenBank/DDBJ whole genome shotgun (WGS) entry which is preliminary data.</text>
</comment>
<dbReference type="EMBL" id="BLAG01000007">
    <property type="protein sequence ID" value="GES30133.1"/>
    <property type="molecule type" value="Genomic_DNA"/>
</dbReference>
<keyword evidence="2" id="KW-0732">Signal</keyword>
<sequence length="117" mass="11436">MVLAFLLSGAASAPGAARAAFTAPSAAKSASAAPSAKCGGDGNEEKTKREAERGQPRRTARTSVGVPQHTGRPLPPFSAGAVSPAAAPAAGKPAAGSSTKAASRPAALSVLHCVFRC</sequence>